<dbReference type="Proteomes" id="UP000250919">
    <property type="component" value="Unassembled WGS sequence"/>
</dbReference>
<name>A0A329WRD8_9GAMM</name>
<reference evidence="1 2" key="1">
    <citation type="journal article" date="2018" name="Int. J. Syst. Evol. Microbiol.">
        <title>Whole-genome-based revisit of Photorhabdus phylogeny: proposal for the elevation of most Photorhabdus subspecies to the species level and description of one novel species Photorhabdus bodei sp. nov., and one novel subspecies Photorhabdus laumondii subsp. clarkei subsp. nov.</title>
        <authorList>
            <person name="Machado R.A.R."/>
            <person name="Wuthrich D."/>
            <person name="Kuhnert P."/>
            <person name="Arce C.C.M."/>
            <person name="Thonen L."/>
            <person name="Ruiz C."/>
            <person name="Zhang X."/>
            <person name="Robert C.A.M."/>
            <person name="Karimi J."/>
            <person name="Kamali S."/>
            <person name="Ma J."/>
            <person name="Bruggmann R."/>
            <person name="Erb M."/>
        </authorList>
    </citation>
    <scope>NUCLEOTIDE SEQUENCE [LARGE SCALE GENOMIC DNA]</scope>
    <source>
        <strain evidence="1 2">LJ24-63</strain>
    </source>
</reference>
<dbReference type="RefSeq" id="WP_112896997.1">
    <property type="nucleotide sequence ID" value="NZ_CAWNYH010000111.1"/>
</dbReference>
<dbReference type="GeneID" id="88808550"/>
<organism evidence="1 2">
    <name type="scientific">Photorhabdus bodei</name>
    <dbReference type="NCBI Taxonomy" id="2029681"/>
    <lineage>
        <taxon>Bacteria</taxon>
        <taxon>Pseudomonadati</taxon>
        <taxon>Pseudomonadota</taxon>
        <taxon>Gammaproteobacteria</taxon>
        <taxon>Enterobacterales</taxon>
        <taxon>Morganellaceae</taxon>
        <taxon>Photorhabdus</taxon>
    </lineage>
</organism>
<accession>A0A329WRD8</accession>
<evidence type="ECO:0000313" key="2">
    <source>
        <dbReference type="Proteomes" id="UP000250919"/>
    </source>
</evidence>
<dbReference type="EMBL" id="NSCM01000111">
    <property type="protein sequence ID" value="RAX06505.1"/>
    <property type="molecule type" value="Genomic_DNA"/>
</dbReference>
<dbReference type="AlphaFoldDB" id="A0A329WRD8"/>
<comment type="caution">
    <text evidence="1">The sequence shown here is derived from an EMBL/GenBank/DDBJ whole genome shotgun (WGS) entry which is preliminary data.</text>
</comment>
<sequence length="93" mass="10044">MAGAPGQGSFYTTIRAVERSGYSKEGVFKGLQVIPHKDFGYRPGMTAYRVLEDTPAAFGIVRANPHAGSGGLPQIVIEKYDGILEPLYSVKLK</sequence>
<evidence type="ECO:0000313" key="1">
    <source>
        <dbReference type="EMBL" id="RAX06505.1"/>
    </source>
</evidence>
<proteinExistence type="predicted"/>
<gene>
    <name evidence="1" type="ORF">CKY02_22640</name>
</gene>
<protein>
    <submittedName>
        <fullName evidence="1">Uncharacterized protein</fullName>
    </submittedName>
</protein>